<comment type="caution">
    <text evidence="2">The sequence shown here is derived from an EMBL/GenBank/DDBJ whole genome shotgun (WGS) entry which is preliminary data.</text>
</comment>
<accession>A0A367LGE6</accession>
<dbReference type="Proteomes" id="UP000253664">
    <property type="component" value="Unassembled WGS sequence"/>
</dbReference>
<keyword evidence="1" id="KW-1133">Transmembrane helix</keyword>
<gene>
    <name evidence="2" type="ORF">L249_5524</name>
</gene>
<keyword evidence="1" id="KW-0812">Transmembrane</keyword>
<name>A0A367LGE6_9HYPO</name>
<reference evidence="2 3" key="1">
    <citation type="journal article" date="2015" name="BMC Genomics">
        <title>Insights from the genome of Ophiocordyceps polyrhachis-furcata to pathogenicity and host specificity in insect fungi.</title>
        <authorList>
            <person name="Wichadakul D."/>
            <person name="Kobmoo N."/>
            <person name="Ingsriswang S."/>
            <person name="Tangphatsornruang S."/>
            <person name="Chantasingh D."/>
            <person name="Luangsa-ard J.J."/>
            <person name="Eurwilaichitr L."/>
        </authorList>
    </citation>
    <scope>NUCLEOTIDE SEQUENCE [LARGE SCALE GENOMIC DNA]</scope>
    <source>
        <strain evidence="2 3">BCC 54312</strain>
    </source>
</reference>
<protein>
    <submittedName>
        <fullName evidence="2">Uncharacterized protein</fullName>
    </submittedName>
</protein>
<keyword evidence="3" id="KW-1185">Reference proteome</keyword>
<dbReference type="AlphaFoldDB" id="A0A367LGE6"/>
<evidence type="ECO:0000313" key="3">
    <source>
        <dbReference type="Proteomes" id="UP000253664"/>
    </source>
</evidence>
<evidence type="ECO:0000313" key="2">
    <source>
        <dbReference type="EMBL" id="RCI13488.1"/>
    </source>
</evidence>
<proteinExistence type="predicted"/>
<evidence type="ECO:0000256" key="1">
    <source>
        <dbReference type="SAM" id="Phobius"/>
    </source>
</evidence>
<keyword evidence="1" id="KW-0472">Membrane</keyword>
<sequence>MPCLSCSKEGGTKPLYTEIRLPRLTSLPRLFNLPYVPSFPCYSRLLCYYAVPTSITFLPIIITYSRYNVQRPRAGCSRPGVT</sequence>
<organism evidence="2 3">
    <name type="scientific">Ophiocordyceps polyrhachis-furcata BCC 54312</name>
    <dbReference type="NCBI Taxonomy" id="1330021"/>
    <lineage>
        <taxon>Eukaryota</taxon>
        <taxon>Fungi</taxon>
        <taxon>Dikarya</taxon>
        <taxon>Ascomycota</taxon>
        <taxon>Pezizomycotina</taxon>
        <taxon>Sordariomycetes</taxon>
        <taxon>Hypocreomycetidae</taxon>
        <taxon>Hypocreales</taxon>
        <taxon>Ophiocordycipitaceae</taxon>
        <taxon>Ophiocordyceps</taxon>
    </lineage>
</organism>
<dbReference type="EMBL" id="LKCN02000006">
    <property type="protein sequence ID" value="RCI13488.1"/>
    <property type="molecule type" value="Genomic_DNA"/>
</dbReference>
<feature type="transmembrane region" description="Helical" evidence="1">
    <location>
        <begin position="42"/>
        <end position="64"/>
    </location>
</feature>